<evidence type="ECO:0000313" key="1">
    <source>
        <dbReference type="EMBL" id="MCL3998157.1"/>
    </source>
</evidence>
<gene>
    <name evidence="1" type="ORF">M4438_32420</name>
</gene>
<sequence>MDCVLRVRARTGQRTSAMTTVAGPFTGRAEQAAALHEQLVATRAGRPSPAGRGWAA</sequence>
<proteinExistence type="predicted"/>
<dbReference type="EMBL" id="JAMCCK010000057">
    <property type="protein sequence ID" value="MCL3998157.1"/>
    <property type="molecule type" value="Genomic_DNA"/>
</dbReference>
<keyword evidence="2" id="KW-1185">Reference proteome</keyword>
<dbReference type="RefSeq" id="WP_249492856.1">
    <property type="nucleotide sequence ID" value="NZ_JAMCCK010000057.1"/>
</dbReference>
<protein>
    <submittedName>
        <fullName evidence="1">Uncharacterized protein</fullName>
    </submittedName>
</protein>
<organism evidence="1 2">
    <name type="scientific">Streptomyces lavenduligriseus</name>
    <dbReference type="NCBI Taxonomy" id="67315"/>
    <lineage>
        <taxon>Bacteria</taxon>
        <taxon>Bacillati</taxon>
        <taxon>Actinomycetota</taxon>
        <taxon>Actinomycetes</taxon>
        <taxon>Kitasatosporales</taxon>
        <taxon>Streptomycetaceae</taxon>
        <taxon>Streptomyces</taxon>
    </lineage>
</organism>
<evidence type="ECO:0000313" key="2">
    <source>
        <dbReference type="Proteomes" id="UP001202052"/>
    </source>
</evidence>
<reference evidence="1 2" key="1">
    <citation type="submission" date="2022-05" db="EMBL/GenBank/DDBJ databases">
        <title>Genome Resource of Streptomyces lavenduligriseus GA1-1, a Strain with Broad-Spectrum Antifungal Activity against Phytopathogenic Fungi.</title>
        <authorList>
            <person name="Qi D."/>
        </authorList>
    </citation>
    <scope>NUCLEOTIDE SEQUENCE [LARGE SCALE GENOMIC DNA]</scope>
    <source>
        <strain evidence="1 2">GA1-1</strain>
    </source>
</reference>
<name>A0ABT0P352_9ACTN</name>
<accession>A0ABT0P352</accession>
<comment type="caution">
    <text evidence="1">The sequence shown here is derived from an EMBL/GenBank/DDBJ whole genome shotgun (WGS) entry which is preliminary data.</text>
</comment>
<dbReference type="Proteomes" id="UP001202052">
    <property type="component" value="Unassembled WGS sequence"/>
</dbReference>